<organism evidence="2 3">
    <name type="scientific">Clostridium grantii DSM 8605</name>
    <dbReference type="NCBI Taxonomy" id="1121316"/>
    <lineage>
        <taxon>Bacteria</taxon>
        <taxon>Bacillati</taxon>
        <taxon>Bacillota</taxon>
        <taxon>Clostridia</taxon>
        <taxon>Eubacteriales</taxon>
        <taxon>Clostridiaceae</taxon>
        <taxon>Clostridium</taxon>
    </lineage>
</organism>
<evidence type="ECO:0000256" key="1">
    <source>
        <dbReference type="SAM" id="Phobius"/>
    </source>
</evidence>
<accession>A0A1M5VLP6</accession>
<dbReference type="EMBL" id="FQXM01000012">
    <property type="protein sequence ID" value="SHH76130.1"/>
    <property type="molecule type" value="Genomic_DNA"/>
</dbReference>
<feature type="transmembrane region" description="Helical" evidence="1">
    <location>
        <begin position="7"/>
        <end position="25"/>
    </location>
</feature>
<gene>
    <name evidence="2" type="ORF">SAMN02745207_02340</name>
</gene>
<sequence length="63" mass="7324">MSKIETWMLWLFSAICFLLAGIIRLKSEVDFTGIMFIILAVSYIFLSVANYKKDKKTNEKKSQ</sequence>
<dbReference type="OrthoDB" id="2157431at2"/>
<evidence type="ECO:0000313" key="3">
    <source>
        <dbReference type="Proteomes" id="UP000184447"/>
    </source>
</evidence>
<dbReference type="RefSeq" id="WP_073338609.1">
    <property type="nucleotide sequence ID" value="NZ_FQXM01000012.1"/>
</dbReference>
<evidence type="ECO:0000313" key="2">
    <source>
        <dbReference type="EMBL" id="SHH76130.1"/>
    </source>
</evidence>
<keyword evidence="1" id="KW-1133">Transmembrane helix</keyword>
<dbReference type="Proteomes" id="UP000184447">
    <property type="component" value="Unassembled WGS sequence"/>
</dbReference>
<keyword evidence="3" id="KW-1185">Reference proteome</keyword>
<keyword evidence="1" id="KW-0472">Membrane</keyword>
<dbReference type="AlphaFoldDB" id="A0A1M5VLP6"/>
<keyword evidence="1" id="KW-0812">Transmembrane</keyword>
<name>A0A1M5VLP6_9CLOT</name>
<reference evidence="2 3" key="1">
    <citation type="submission" date="2016-11" db="EMBL/GenBank/DDBJ databases">
        <authorList>
            <person name="Jaros S."/>
            <person name="Januszkiewicz K."/>
            <person name="Wedrychowicz H."/>
        </authorList>
    </citation>
    <scope>NUCLEOTIDE SEQUENCE [LARGE SCALE GENOMIC DNA]</scope>
    <source>
        <strain evidence="2 3">DSM 8605</strain>
    </source>
</reference>
<feature type="transmembrane region" description="Helical" evidence="1">
    <location>
        <begin position="31"/>
        <end position="51"/>
    </location>
</feature>
<protein>
    <submittedName>
        <fullName evidence="2">Uncharacterized protein</fullName>
    </submittedName>
</protein>
<dbReference type="STRING" id="1121316.SAMN02745207_02340"/>
<proteinExistence type="predicted"/>